<feature type="compositionally biased region" description="Polar residues" evidence="1">
    <location>
        <begin position="64"/>
        <end position="76"/>
    </location>
</feature>
<feature type="region of interest" description="Disordered" evidence="1">
    <location>
        <begin position="50"/>
        <end position="76"/>
    </location>
</feature>
<organism evidence="2">
    <name type="scientific">marine sediment metagenome</name>
    <dbReference type="NCBI Taxonomy" id="412755"/>
    <lineage>
        <taxon>unclassified sequences</taxon>
        <taxon>metagenomes</taxon>
        <taxon>ecological metagenomes</taxon>
    </lineage>
</organism>
<reference evidence="2" key="1">
    <citation type="journal article" date="2015" name="Nature">
        <title>Complex archaea that bridge the gap between prokaryotes and eukaryotes.</title>
        <authorList>
            <person name="Spang A."/>
            <person name="Saw J.H."/>
            <person name="Jorgensen S.L."/>
            <person name="Zaremba-Niedzwiedzka K."/>
            <person name="Martijn J."/>
            <person name="Lind A.E."/>
            <person name="van Eijk R."/>
            <person name="Schleper C."/>
            <person name="Guy L."/>
            <person name="Ettema T.J."/>
        </authorList>
    </citation>
    <scope>NUCLEOTIDE SEQUENCE</scope>
</reference>
<evidence type="ECO:0000313" key="2">
    <source>
        <dbReference type="EMBL" id="KKL09682.1"/>
    </source>
</evidence>
<name>A0A0F9B795_9ZZZZ</name>
<accession>A0A0F9B795</accession>
<protein>
    <submittedName>
        <fullName evidence="2">Uncharacterized protein</fullName>
    </submittedName>
</protein>
<comment type="caution">
    <text evidence="2">The sequence shown here is derived from an EMBL/GenBank/DDBJ whole genome shotgun (WGS) entry which is preliminary data.</text>
</comment>
<dbReference type="EMBL" id="LAZR01042372">
    <property type="protein sequence ID" value="KKL09682.1"/>
    <property type="molecule type" value="Genomic_DNA"/>
</dbReference>
<proteinExistence type="predicted"/>
<sequence>MRAYILASLILLCGTTAFANDDLVEVNRKVTVQTVTASSAFSEQHSCSHIADDSGMTGDRHDNQGNSTTMWHSVID</sequence>
<dbReference type="AlphaFoldDB" id="A0A0F9B795"/>
<evidence type="ECO:0000256" key="1">
    <source>
        <dbReference type="SAM" id="MobiDB-lite"/>
    </source>
</evidence>
<feature type="non-terminal residue" evidence="2">
    <location>
        <position position="76"/>
    </location>
</feature>
<gene>
    <name evidence="2" type="ORF">LCGC14_2563410</name>
</gene>